<proteinExistence type="predicted"/>
<keyword evidence="2" id="KW-1185">Reference proteome</keyword>
<dbReference type="Proteomes" id="UP001281147">
    <property type="component" value="Unassembled WGS sequence"/>
</dbReference>
<comment type="caution">
    <text evidence="1">The sequence shown here is derived from an EMBL/GenBank/DDBJ whole genome shotgun (WGS) entry which is preliminary data.</text>
</comment>
<protein>
    <submittedName>
        <fullName evidence="1">Uncharacterized protein</fullName>
    </submittedName>
</protein>
<evidence type="ECO:0000313" key="1">
    <source>
        <dbReference type="EMBL" id="KAK3709020.1"/>
    </source>
</evidence>
<evidence type="ECO:0000313" key="2">
    <source>
        <dbReference type="Proteomes" id="UP001281147"/>
    </source>
</evidence>
<dbReference type="EMBL" id="JAUTXU010000096">
    <property type="protein sequence ID" value="KAK3709020.1"/>
    <property type="molecule type" value="Genomic_DNA"/>
</dbReference>
<accession>A0ACC3N466</accession>
<name>A0ACC3N466_9PEZI</name>
<gene>
    <name evidence="1" type="ORF">LTR37_011184</name>
</gene>
<sequence length="226" mass="24513">MCPPASSTSASLSTEVKGASVPDCVPSDPVSQAAYTYAAQHLQPTILNHSIRVYLYAKAINEREGSSWTAEQGRLSLLFTACILHDIGTTSEHDGPQRFEVEGGDAAAAVLRKYDVPEEDVHEVWVAIALHTSPGIAERISTLARLVRLAVAIDFKRPAAMAFTFDAEVEEIERQFSRTDIERVLGDAVADQGLRQPEKAPAATWPGVLARSAKENPGWEGVNRAF</sequence>
<reference evidence="1" key="1">
    <citation type="submission" date="2023-07" db="EMBL/GenBank/DDBJ databases">
        <title>Black Yeasts Isolated from many extreme environments.</title>
        <authorList>
            <person name="Coleine C."/>
            <person name="Stajich J.E."/>
            <person name="Selbmann L."/>
        </authorList>
    </citation>
    <scope>NUCLEOTIDE SEQUENCE</scope>
    <source>
        <strain evidence="1">CCFEE 5714</strain>
    </source>
</reference>
<organism evidence="1 2">
    <name type="scientific">Vermiconidia calcicola</name>
    <dbReference type="NCBI Taxonomy" id="1690605"/>
    <lineage>
        <taxon>Eukaryota</taxon>
        <taxon>Fungi</taxon>
        <taxon>Dikarya</taxon>
        <taxon>Ascomycota</taxon>
        <taxon>Pezizomycotina</taxon>
        <taxon>Dothideomycetes</taxon>
        <taxon>Dothideomycetidae</taxon>
        <taxon>Mycosphaerellales</taxon>
        <taxon>Extremaceae</taxon>
        <taxon>Vermiconidia</taxon>
    </lineage>
</organism>